<dbReference type="EMBL" id="KZ293438">
    <property type="protein sequence ID" value="PBK67117.1"/>
    <property type="molecule type" value="Genomic_DNA"/>
</dbReference>
<dbReference type="InterPro" id="IPR024119">
    <property type="entry name" value="TF_DEAF-1"/>
</dbReference>
<evidence type="ECO:0000256" key="1">
    <source>
        <dbReference type="ARBA" id="ARBA00022723"/>
    </source>
</evidence>
<keyword evidence="1" id="KW-0479">Metal-binding</keyword>
<evidence type="ECO:0000256" key="4">
    <source>
        <dbReference type="PROSITE-ProRule" id="PRU00134"/>
    </source>
</evidence>
<dbReference type="GO" id="GO:0008270">
    <property type="term" value="F:zinc ion binding"/>
    <property type="evidence" value="ECO:0007669"/>
    <property type="project" value="UniProtKB-KW"/>
</dbReference>
<keyword evidence="3" id="KW-0862">Zinc</keyword>
<evidence type="ECO:0000313" key="7">
    <source>
        <dbReference type="Proteomes" id="UP000218334"/>
    </source>
</evidence>
<reference evidence="7" key="1">
    <citation type="journal article" date="2017" name="Nat. Ecol. Evol.">
        <title>Genome expansion and lineage-specific genetic innovations in the forest pathogenic fungi Armillaria.</title>
        <authorList>
            <person name="Sipos G."/>
            <person name="Prasanna A.N."/>
            <person name="Walter M.C."/>
            <person name="O'Connor E."/>
            <person name="Balint B."/>
            <person name="Krizsan K."/>
            <person name="Kiss B."/>
            <person name="Hess J."/>
            <person name="Varga T."/>
            <person name="Slot J."/>
            <person name="Riley R."/>
            <person name="Boka B."/>
            <person name="Rigling D."/>
            <person name="Barry K."/>
            <person name="Lee J."/>
            <person name="Mihaltcheva S."/>
            <person name="LaButti K."/>
            <person name="Lipzen A."/>
            <person name="Waldron R."/>
            <person name="Moloney N.M."/>
            <person name="Sperisen C."/>
            <person name="Kredics L."/>
            <person name="Vagvoelgyi C."/>
            <person name="Patrignani A."/>
            <person name="Fitzpatrick D."/>
            <person name="Nagy I."/>
            <person name="Doyle S."/>
            <person name="Anderson J.B."/>
            <person name="Grigoriev I.V."/>
            <person name="Gueldener U."/>
            <person name="Muensterkoetter M."/>
            <person name="Nagy L.G."/>
        </authorList>
    </citation>
    <scope>NUCLEOTIDE SEQUENCE [LARGE SCALE GENOMIC DNA]</scope>
    <source>
        <strain evidence="7">28-4</strain>
    </source>
</reference>
<feature type="domain" description="MYND-type" evidence="5">
    <location>
        <begin position="1121"/>
        <end position="1159"/>
    </location>
</feature>
<dbReference type="AlphaFoldDB" id="A0A2H3BRC8"/>
<dbReference type="Pfam" id="PF01753">
    <property type="entry name" value="zf-MYND"/>
    <property type="match status" value="1"/>
</dbReference>
<protein>
    <recommendedName>
        <fullName evidence="5">MYND-type domain-containing protein</fullName>
    </recommendedName>
</protein>
<evidence type="ECO:0000313" key="6">
    <source>
        <dbReference type="EMBL" id="PBK67117.1"/>
    </source>
</evidence>
<dbReference type="Proteomes" id="UP000218334">
    <property type="component" value="Unassembled WGS sequence"/>
</dbReference>
<dbReference type="InterPro" id="IPR027974">
    <property type="entry name" value="DUF4470"/>
</dbReference>
<gene>
    <name evidence="6" type="ORF">ARMSODRAFT_339149</name>
</gene>
<evidence type="ECO:0000256" key="3">
    <source>
        <dbReference type="ARBA" id="ARBA00022833"/>
    </source>
</evidence>
<dbReference type="InterPro" id="IPR002893">
    <property type="entry name" value="Znf_MYND"/>
</dbReference>
<dbReference type="Pfam" id="PF14737">
    <property type="entry name" value="DUF4470"/>
    <property type="match status" value="1"/>
</dbReference>
<proteinExistence type="predicted"/>
<dbReference type="PANTHER" id="PTHR10237:SF15">
    <property type="entry name" value="LD37257P"/>
    <property type="match status" value="1"/>
</dbReference>
<dbReference type="PROSITE" id="PS50865">
    <property type="entry name" value="ZF_MYND_2"/>
    <property type="match status" value="1"/>
</dbReference>
<dbReference type="STRING" id="1076256.A0A2H3BRC8"/>
<name>A0A2H3BRC8_9AGAR</name>
<keyword evidence="2 4" id="KW-0863">Zinc-finger</keyword>
<dbReference type="SUPFAM" id="SSF144232">
    <property type="entry name" value="HIT/MYND zinc finger-like"/>
    <property type="match status" value="1"/>
</dbReference>
<keyword evidence="7" id="KW-1185">Reference proteome</keyword>
<dbReference type="GO" id="GO:0005634">
    <property type="term" value="C:nucleus"/>
    <property type="evidence" value="ECO:0007669"/>
    <property type="project" value="TreeGrafter"/>
</dbReference>
<evidence type="ECO:0000256" key="2">
    <source>
        <dbReference type="ARBA" id="ARBA00022771"/>
    </source>
</evidence>
<dbReference type="GO" id="GO:0000981">
    <property type="term" value="F:DNA-binding transcription factor activity, RNA polymerase II-specific"/>
    <property type="evidence" value="ECO:0007669"/>
    <property type="project" value="TreeGrafter"/>
</dbReference>
<dbReference type="PROSITE" id="PS01360">
    <property type="entry name" value="ZF_MYND_1"/>
    <property type="match status" value="1"/>
</dbReference>
<dbReference type="Gene3D" id="6.10.140.2220">
    <property type="match status" value="1"/>
</dbReference>
<evidence type="ECO:0000259" key="5">
    <source>
        <dbReference type="PROSITE" id="PS50865"/>
    </source>
</evidence>
<sequence length="1162" mass="130200">MSHPATWPNAFFYPIGNTPPICLTQDLPPNIPADVLLLGCGDPRSILYTCFADLGAPRRKIDATCCDIEPAVLARNVLLLTLLSDDEARKFTSNIWEIFYHFYLDKASLDLLSDQCQKLVDLAESLEVWNQSKYGAFLRFCTHATLLELRGYWERYLRTDVSRQGKRCLQTQFQSGMNKAAAKASEDSVVYNACRSAVPLWQEIGKIAPNHFKSYWKSGVTCTPSVASAPPSPHVNPTFVHSSKGHIFNVHYGTDPIVSFHLAATTPAVSNDHNRALTALTAETVVTGAKLQFEQWSNAFRRSIAQSSITVRFFTGDAVHFCHALRHLSRTGHRATGIHISAWRGEKITFDEADYDIAALTAAPIAFNVIDTSNLTDHVGLLNVLSATVPLMRHDQLSMLQTESLTPLEEDPQNDFKECLCMPPSTFALLTGVVPVSYLSRFSTRFTMHGIASSSLMPMASSSVSRQNLSWRRTDFDGSDGQKQRLSMEAHTLSDLLFKFYLKLFAVEASRDLMRNMTRTNMRRASAVHYVRRNYVWLLALIQDRVDTDWPRVMEILMDRIEDDKQLTMGMNYFQDLCCEMHKQKIFTVECLRYSDRYTSYKGVFRRWQTIPAVVCLVVEIPMNALKPLKDRGESAGTPLFQCDIATGNMHNALCTPQFTFGNVDSTPEGVTIREDPLGQFGTSPLVMYTWIPAWLLCVDPAATIIKFCIRSTLGTAMLHRWIPSLGMDMALYKALLLDEKHVFVVRDWPRLAGASLSPVTNPGSNECDSIPAMNTIFSIRGGVPYLTAKVNINVGGSHVRASAVTMKQRSSCGVEIITANSERRRISFPFPVDVTHASLRQTFSMVEVQVPISDPSVLDSFSFDRFPMVLLRSTPWLWNISYINLDSMPIISVANSASLNWLDSHLAFMLADRERRAIPHTDALYCVKKSLMQIFLTFAGVYKPKAKIFILRSSEGGIHTILFVRELRLDLNSQTVVADCFLLPIPSGTECPSAPITVKSILKNTAVVDINTVPSEQRAWMQLFSTITERCRKWEHTRNCEYDSWSLGSTIPLAFCSCGRGKDNASSFFKEMELDEVSCFVTRAALGPLFAVPYLEAVGVAPMDTAQNSGPLDDGTSLRCAFCGAQPEHLQVCSVCKQRRYCSRACQKSDWKRHKRDCRAA</sequence>
<organism evidence="6 7">
    <name type="scientific">Armillaria solidipes</name>
    <dbReference type="NCBI Taxonomy" id="1076256"/>
    <lineage>
        <taxon>Eukaryota</taxon>
        <taxon>Fungi</taxon>
        <taxon>Dikarya</taxon>
        <taxon>Basidiomycota</taxon>
        <taxon>Agaricomycotina</taxon>
        <taxon>Agaricomycetes</taxon>
        <taxon>Agaricomycetidae</taxon>
        <taxon>Agaricales</taxon>
        <taxon>Marasmiineae</taxon>
        <taxon>Physalacriaceae</taxon>
        <taxon>Armillaria</taxon>
    </lineage>
</organism>
<accession>A0A2H3BRC8</accession>
<dbReference type="PANTHER" id="PTHR10237">
    <property type="entry name" value="DEFORMED EPIDERMAL AUTOREGULATORY FACTOR 1 HOMOLOG SUPPRESSIN"/>
    <property type="match status" value="1"/>
</dbReference>